<accession>A0A850QE45</accession>
<keyword evidence="1" id="KW-0732">Signal</keyword>
<dbReference type="PROSITE" id="PS51257">
    <property type="entry name" value="PROKAR_LIPOPROTEIN"/>
    <property type="match status" value="1"/>
</dbReference>
<comment type="caution">
    <text evidence="2">The sequence shown here is derived from an EMBL/GenBank/DDBJ whole genome shotgun (WGS) entry which is preliminary data.</text>
</comment>
<reference evidence="2 3" key="1">
    <citation type="submission" date="2020-06" db="EMBL/GenBank/DDBJ databases">
        <authorList>
            <person name="Qiu C."/>
            <person name="Liu Z."/>
        </authorList>
    </citation>
    <scope>NUCLEOTIDE SEQUENCE [LARGE SCALE GENOMIC DNA]</scope>
    <source>
        <strain evidence="2 3">EM 1</strain>
    </source>
</reference>
<feature type="signal peptide" evidence="1">
    <location>
        <begin position="1"/>
        <end position="20"/>
    </location>
</feature>
<evidence type="ECO:0000313" key="3">
    <source>
        <dbReference type="Proteomes" id="UP000588051"/>
    </source>
</evidence>
<dbReference type="EMBL" id="JABXYJ010000006">
    <property type="protein sequence ID" value="NVO78732.1"/>
    <property type="molecule type" value="Genomic_DNA"/>
</dbReference>
<sequence length="179" mass="19978">MMLRLIKISIILLPALVLSACGDNSVQELTEWMNSVRKETRTVIPKLNPPKAYEPVPYIGKADIDPFNPAKLLVVLARIKAESSNGLRPDMDRRKEALESFPLDTLKMVGTIEKNGTRIALVQADKTVFQAKAGGYIGQNFGLMTKITEAEIEIKEIVQDASGEWVERNVKLELQESKK</sequence>
<organism evidence="2 3">
    <name type="scientific">Undibacterium oligocarboniphilum</name>
    <dbReference type="NCBI Taxonomy" id="666702"/>
    <lineage>
        <taxon>Bacteria</taxon>
        <taxon>Pseudomonadati</taxon>
        <taxon>Pseudomonadota</taxon>
        <taxon>Betaproteobacteria</taxon>
        <taxon>Burkholderiales</taxon>
        <taxon>Oxalobacteraceae</taxon>
        <taxon>Undibacterium</taxon>
    </lineage>
</organism>
<dbReference type="AlphaFoldDB" id="A0A850QE45"/>
<evidence type="ECO:0000256" key="1">
    <source>
        <dbReference type="SAM" id="SignalP"/>
    </source>
</evidence>
<gene>
    <name evidence="2" type="ORF">HV832_12910</name>
</gene>
<name>A0A850QE45_9BURK</name>
<dbReference type="RefSeq" id="WP_176804245.1">
    <property type="nucleotide sequence ID" value="NZ_JABXYJ010000006.1"/>
</dbReference>
<protein>
    <submittedName>
        <fullName evidence="2">Pilus assembly protein PilP</fullName>
    </submittedName>
</protein>
<dbReference type="InterPro" id="IPR007446">
    <property type="entry name" value="PilP"/>
</dbReference>
<dbReference type="PIRSF" id="PIRSF016481">
    <property type="entry name" value="Pilus_assembly_PilP"/>
    <property type="match status" value="1"/>
</dbReference>
<dbReference type="Proteomes" id="UP000588051">
    <property type="component" value="Unassembled WGS sequence"/>
</dbReference>
<feature type="chain" id="PRO_5032361832" evidence="1">
    <location>
        <begin position="21"/>
        <end position="179"/>
    </location>
</feature>
<dbReference type="Pfam" id="PF04351">
    <property type="entry name" value="PilP"/>
    <property type="match status" value="1"/>
</dbReference>
<evidence type="ECO:0000313" key="2">
    <source>
        <dbReference type="EMBL" id="NVO78732.1"/>
    </source>
</evidence>
<dbReference type="Gene3D" id="2.30.30.830">
    <property type="match status" value="1"/>
</dbReference>
<proteinExistence type="predicted"/>
<keyword evidence="3" id="KW-1185">Reference proteome</keyword>